<comment type="caution">
    <text evidence="2">The sequence shown here is derived from an EMBL/GenBank/DDBJ whole genome shotgun (WGS) entry which is preliminary data.</text>
</comment>
<gene>
    <name evidence="2" type="ORF">GOP47_0019872</name>
</gene>
<dbReference type="OrthoDB" id="417481at2759"/>
<name>A0A9D4UCC1_ADICA</name>
<organism evidence="2 3">
    <name type="scientific">Adiantum capillus-veneris</name>
    <name type="common">Maidenhair fern</name>
    <dbReference type="NCBI Taxonomy" id="13818"/>
    <lineage>
        <taxon>Eukaryota</taxon>
        <taxon>Viridiplantae</taxon>
        <taxon>Streptophyta</taxon>
        <taxon>Embryophyta</taxon>
        <taxon>Tracheophyta</taxon>
        <taxon>Polypodiopsida</taxon>
        <taxon>Polypodiidae</taxon>
        <taxon>Polypodiales</taxon>
        <taxon>Pteridineae</taxon>
        <taxon>Pteridaceae</taxon>
        <taxon>Vittarioideae</taxon>
        <taxon>Adiantum</taxon>
    </lineage>
</organism>
<dbReference type="EMBL" id="JABFUD020000019">
    <property type="protein sequence ID" value="KAI5065177.1"/>
    <property type="molecule type" value="Genomic_DNA"/>
</dbReference>
<evidence type="ECO:0008006" key="4">
    <source>
        <dbReference type="Google" id="ProtNLM"/>
    </source>
</evidence>
<evidence type="ECO:0000313" key="2">
    <source>
        <dbReference type="EMBL" id="KAI5065177.1"/>
    </source>
</evidence>
<evidence type="ECO:0000256" key="1">
    <source>
        <dbReference type="SAM" id="MobiDB-lite"/>
    </source>
</evidence>
<reference evidence="2" key="1">
    <citation type="submission" date="2021-01" db="EMBL/GenBank/DDBJ databases">
        <title>Adiantum capillus-veneris genome.</title>
        <authorList>
            <person name="Fang Y."/>
            <person name="Liao Q."/>
        </authorList>
    </citation>
    <scope>NUCLEOTIDE SEQUENCE</scope>
    <source>
        <strain evidence="2">H3</strain>
        <tissue evidence="2">Leaf</tissue>
    </source>
</reference>
<dbReference type="Gene3D" id="3.30.70.330">
    <property type="match status" value="1"/>
</dbReference>
<protein>
    <recommendedName>
        <fullName evidence="4">RRM domain-containing protein</fullName>
    </recommendedName>
</protein>
<feature type="compositionally biased region" description="Basic and acidic residues" evidence="1">
    <location>
        <begin position="239"/>
        <end position="251"/>
    </location>
</feature>
<dbReference type="AlphaFoldDB" id="A0A9D4UCC1"/>
<feature type="compositionally biased region" description="Polar residues" evidence="1">
    <location>
        <begin position="216"/>
        <end position="235"/>
    </location>
</feature>
<evidence type="ECO:0000313" key="3">
    <source>
        <dbReference type="Proteomes" id="UP000886520"/>
    </source>
</evidence>
<proteinExistence type="predicted"/>
<dbReference type="Proteomes" id="UP000886520">
    <property type="component" value="Chromosome 19"/>
</dbReference>
<keyword evidence="3" id="KW-1185">Reference proteome</keyword>
<dbReference type="InterPro" id="IPR012677">
    <property type="entry name" value="Nucleotide-bd_a/b_plait_sf"/>
</dbReference>
<accession>A0A9D4UCC1</accession>
<sequence length="365" mass="40246">MCQSLPAALNDNNAIKPLPTTVVIRKIPTSVRQQDLLKFLDSFCAENNLMQGGGQCLLAAKFHSMQNRPVRVQSSDVEIDYVHIPLSKKGAHKGFVVINFTKLKAALMFNALLHERQVEIGPQKFGSTLATLQKPMLFNPPCNGGKYKLIDYLQRCHHQISPGDINVEHEEIVEEDVLHLNLPPSRSATALPEELGTIEHGQRNSTKRGKGENLPMVSSASSVEWSTTTKLTATPMNGGKERKREKLKEKGQQQAAIYWPPNTMSVAMRGKLAAHLTSMTGVSPKKKSKKKKVKMLDAGGGIIESMPRPVLSNVVVSNSHLDDEAGVGMRQKIRNVYHGMLTFFFSGMSKLSVSRILSCTPILLC</sequence>
<feature type="region of interest" description="Disordered" evidence="1">
    <location>
        <begin position="200"/>
        <end position="253"/>
    </location>
</feature>